<dbReference type="Proteomes" id="UP001367676">
    <property type="component" value="Unassembled WGS sequence"/>
</dbReference>
<dbReference type="InterPro" id="IPR001360">
    <property type="entry name" value="Glyco_hydro_1"/>
</dbReference>
<protein>
    <recommendedName>
        <fullName evidence="9">Beta-glucosidase</fullName>
    </recommendedName>
</protein>
<dbReference type="PROSITE" id="PS00653">
    <property type="entry name" value="GLYCOSYL_HYDROL_F1_2"/>
    <property type="match status" value="1"/>
</dbReference>
<organism evidence="7 8">
    <name type="scientific">Parthenolecanium corni</name>
    <dbReference type="NCBI Taxonomy" id="536013"/>
    <lineage>
        <taxon>Eukaryota</taxon>
        <taxon>Metazoa</taxon>
        <taxon>Ecdysozoa</taxon>
        <taxon>Arthropoda</taxon>
        <taxon>Hexapoda</taxon>
        <taxon>Insecta</taxon>
        <taxon>Pterygota</taxon>
        <taxon>Neoptera</taxon>
        <taxon>Paraneoptera</taxon>
        <taxon>Hemiptera</taxon>
        <taxon>Sternorrhyncha</taxon>
        <taxon>Coccoidea</taxon>
        <taxon>Coccidae</taxon>
        <taxon>Parthenolecanium</taxon>
    </lineage>
</organism>
<dbReference type="PANTHER" id="PTHR10353:SF36">
    <property type="entry name" value="LP05116P"/>
    <property type="match status" value="1"/>
</dbReference>
<evidence type="ECO:0000256" key="3">
    <source>
        <dbReference type="ARBA" id="ARBA00022801"/>
    </source>
</evidence>
<evidence type="ECO:0008006" key="9">
    <source>
        <dbReference type="Google" id="ProtNLM"/>
    </source>
</evidence>
<keyword evidence="5" id="KW-0326">Glycosidase</keyword>
<proteinExistence type="inferred from homology"/>
<dbReference type="GO" id="GO:0005975">
    <property type="term" value="P:carbohydrate metabolic process"/>
    <property type="evidence" value="ECO:0007669"/>
    <property type="project" value="InterPro"/>
</dbReference>
<evidence type="ECO:0000256" key="2">
    <source>
        <dbReference type="ARBA" id="ARBA00011738"/>
    </source>
</evidence>
<evidence type="ECO:0000313" key="8">
    <source>
        <dbReference type="Proteomes" id="UP001367676"/>
    </source>
</evidence>
<dbReference type="InterPro" id="IPR033132">
    <property type="entry name" value="GH_1_N_CS"/>
</dbReference>
<reference evidence="7 8" key="1">
    <citation type="submission" date="2024-03" db="EMBL/GenBank/DDBJ databases">
        <title>Adaptation during the transition from Ophiocordyceps entomopathogen to insect associate is accompanied by gene loss and intensified selection.</title>
        <authorList>
            <person name="Ward C.M."/>
            <person name="Onetto C.A."/>
            <person name="Borneman A.R."/>
        </authorList>
    </citation>
    <scope>NUCLEOTIDE SEQUENCE [LARGE SCALE GENOMIC DNA]</scope>
    <source>
        <strain evidence="7">AWRI1</strain>
        <tissue evidence="7">Single Adult Female</tissue>
    </source>
</reference>
<dbReference type="AlphaFoldDB" id="A0AAN9XXY0"/>
<accession>A0AAN9XXY0</accession>
<gene>
    <name evidence="7" type="ORF">V9T40_014720</name>
</gene>
<evidence type="ECO:0000256" key="1">
    <source>
        <dbReference type="ARBA" id="ARBA00010838"/>
    </source>
</evidence>
<dbReference type="SUPFAM" id="SSF51445">
    <property type="entry name" value="(Trans)glycosidases"/>
    <property type="match status" value="1"/>
</dbReference>
<comment type="subunit">
    <text evidence="2">Homodimer.</text>
</comment>
<dbReference type="Gene3D" id="3.20.20.80">
    <property type="entry name" value="Glycosidases"/>
    <property type="match status" value="1"/>
</dbReference>
<keyword evidence="3" id="KW-0378">Hydrolase</keyword>
<evidence type="ECO:0000256" key="5">
    <source>
        <dbReference type="ARBA" id="ARBA00023295"/>
    </source>
</evidence>
<dbReference type="GO" id="GO:0008422">
    <property type="term" value="F:beta-glucosidase activity"/>
    <property type="evidence" value="ECO:0007669"/>
    <property type="project" value="TreeGrafter"/>
</dbReference>
<dbReference type="PRINTS" id="PR00131">
    <property type="entry name" value="GLHYDRLASE1"/>
</dbReference>
<dbReference type="InterPro" id="IPR017853">
    <property type="entry name" value="GH"/>
</dbReference>
<evidence type="ECO:0000256" key="4">
    <source>
        <dbReference type="ARBA" id="ARBA00023180"/>
    </source>
</evidence>
<dbReference type="EMBL" id="JBBCAQ010000041">
    <property type="protein sequence ID" value="KAK7571116.1"/>
    <property type="molecule type" value="Genomic_DNA"/>
</dbReference>
<dbReference type="Pfam" id="PF00232">
    <property type="entry name" value="Glyco_hydro_1"/>
    <property type="match status" value="1"/>
</dbReference>
<dbReference type="PANTHER" id="PTHR10353">
    <property type="entry name" value="GLYCOSYL HYDROLASE"/>
    <property type="match status" value="1"/>
</dbReference>
<keyword evidence="4" id="KW-0325">Glycoprotein</keyword>
<comment type="caution">
    <text evidence="7">The sequence shown here is derived from an EMBL/GenBank/DDBJ whole genome shotgun (WGS) entry which is preliminary data.</text>
</comment>
<dbReference type="FunFam" id="3.20.20.80:FF:000013">
    <property type="entry name" value="lactase-phlorizin hydrolase"/>
    <property type="match status" value="1"/>
</dbReference>
<name>A0AAN9XXY0_9HEMI</name>
<keyword evidence="8" id="KW-1185">Reference proteome</keyword>
<evidence type="ECO:0000256" key="6">
    <source>
        <dbReference type="RuleBase" id="RU003690"/>
    </source>
</evidence>
<comment type="similarity">
    <text evidence="1 6">Belongs to the glycosyl hydrolase 1 family.</text>
</comment>
<sequence length="468" mass="54318">MAFPKDFIFSAATASYQIEGGWNADGKGENIWDRLTHNHPELIDGRSNGDIACDSYHKYKEDVALLKDIGFDMYRFSINWARILPTGDITSINEVGIQYYKKLIDELLNNNIQPMVSIYHWDLPQKLQDMGGWLNPLIVDYFEDYADVLFKHLGDKVKWWITLNEPLSVILGYTGYNFAPQLNLDSPAAFIIAHNLLKAHGRVFRLYEEKYKPRQQGKMSISLNWLHCVPKTDSNEDKEAANRAMLFIYGWFAHPIYTKTGDYPEIMRQTIDANSKKEGRNRSRLPTFTSDEIKAIKGSFDFFAVNHYSSMFCSPASDTDSYPLNFFKDSKVKQEIDPRLPAAASEWIRVYPAGFRKLLIWIKNQYGDVPIFVTEHGFSDLGDLNDTGRESYHHSYLKELLRAINEDKCNVIGYTVWSLIDNFEWLEGYKKRFGIVHVDFNDPERKRTQKRSATFFKKLLKTRVLPEI</sequence>
<evidence type="ECO:0000313" key="7">
    <source>
        <dbReference type="EMBL" id="KAK7571116.1"/>
    </source>
</evidence>